<dbReference type="EMBL" id="MHLW01000032">
    <property type="protein sequence ID" value="OGZ17562.1"/>
    <property type="molecule type" value="Genomic_DNA"/>
</dbReference>
<gene>
    <name evidence="2" type="ORF">A2V72_01465</name>
</gene>
<feature type="transmembrane region" description="Helical" evidence="1">
    <location>
        <begin position="12"/>
        <end position="33"/>
    </location>
</feature>
<evidence type="ECO:0000313" key="2">
    <source>
        <dbReference type="EMBL" id="OGZ17562.1"/>
    </source>
</evidence>
<reference evidence="2 3" key="1">
    <citation type="journal article" date="2016" name="Nat. Commun.">
        <title>Thousands of microbial genomes shed light on interconnected biogeochemical processes in an aquifer system.</title>
        <authorList>
            <person name="Anantharaman K."/>
            <person name="Brown C.T."/>
            <person name="Hug L.A."/>
            <person name="Sharon I."/>
            <person name="Castelle C.J."/>
            <person name="Probst A.J."/>
            <person name="Thomas B.C."/>
            <person name="Singh A."/>
            <person name="Wilkins M.J."/>
            <person name="Karaoz U."/>
            <person name="Brodie E.L."/>
            <person name="Williams K.H."/>
            <person name="Hubbard S.S."/>
            <person name="Banfield J.F."/>
        </authorList>
    </citation>
    <scope>NUCLEOTIDE SEQUENCE [LARGE SCALE GENOMIC DNA]</scope>
</reference>
<evidence type="ECO:0000256" key="1">
    <source>
        <dbReference type="SAM" id="Phobius"/>
    </source>
</evidence>
<dbReference type="AlphaFoldDB" id="A0A1G2DVZ6"/>
<keyword evidence="1" id="KW-0472">Membrane</keyword>
<accession>A0A1G2DVZ6</accession>
<sequence length="294" mass="32817">MKNKSGTTFIELLVIISVLTILIAISGQVFVFFQKESGLNSAVEEIIGVLRLSQNKTLASEEADQYGVYFNTSIEPHEYILFKGPDFISRDISYDNIYTLPQNLELYDIDLAGSDEVVFDRLTGLTDQSGEVSLRLKSDSTKNKTIYVYSSGQVSLTPSSIPINSRIADSRHVHIDYTRDIDTAGETIDLFFPAAGLAYQIIIADNLRDGQIYWEGRIEVNGEFQNLKIHTHRLNDSGAGTQFSIHRDRMNNNEALTIKLSGDGSSIIEYSAGWYPAGGLTTYLSVYVNNLTWQ</sequence>
<keyword evidence="1" id="KW-0812">Transmembrane</keyword>
<evidence type="ECO:0000313" key="3">
    <source>
        <dbReference type="Proteomes" id="UP000178893"/>
    </source>
</evidence>
<dbReference type="Proteomes" id="UP000178893">
    <property type="component" value="Unassembled WGS sequence"/>
</dbReference>
<proteinExistence type="predicted"/>
<protein>
    <recommendedName>
        <fullName evidence="4">Prepilin-type N-terminal cleavage/methylation domain-containing protein</fullName>
    </recommendedName>
</protein>
<keyword evidence="1" id="KW-1133">Transmembrane helix</keyword>
<evidence type="ECO:0008006" key="4">
    <source>
        <dbReference type="Google" id="ProtNLM"/>
    </source>
</evidence>
<name>A0A1G2DVZ6_9BACT</name>
<comment type="caution">
    <text evidence="2">The sequence shown here is derived from an EMBL/GenBank/DDBJ whole genome shotgun (WGS) entry which is preliminary data.</text>
</comment>
<organism evidence="2 3">
    <name type="scientific">Candidatus Nealsonbacteria bacterium RBG_13_37_56</name>
    <dbReference type="NCBI Taxonomy" id="1801661"/>
    <lineage>
        <taxon>Bacteria</taxon>
        <taxon>Candidatus Nealsoniibacteriota</taxon>
    </lineage>
</organism>